<evidence type="ECO:0000313" key="2">
    <source>
        <dbReference type="EMBL" id="KAI5322063.1"/>
    </source>
</evidence>
<reference evidence="2 3" key="1">
    <citation type="journal article" date="2022" name="G3 (Bethesda)">
        <title>Whole-genome sequence and methylome profiling of the almond [Prunus dulcis (Mill.) D.A. Webb] cultivar 'Nonpareil'.</title>
        <authorList>
            <person name="D'Amico-Willman K.M."/>
            <person name="Ouma W.Z."/>
            <person name="Meulia T."/>
            <person name="Sideli G.M."/>
            <person name="Gradziel T.M."/>
            <person name="Fresnedo-Ramirez J."/>
        </authorList>
    </citation>
    <scope>NUCLEOTIDE SEQUENCE [LARGE SCALE GENOMIC DNA]</scope>
    <source>
        <strain evidence="2">Clone GOH B32 T37-40</strain>
    </source>
</reference>
<name>A0AAD4VCL5_PRUDU</name>
<evidence type="ECO:0000313" key="3">
    <source>
        <dbReference type="Proteomes" id="UP001054821"/>
    </source>
</evidence>
<organism evidence="2 3">
    <name type="scientific">Prunus dulcis</name>
    <name type="common">Almond</name>
    <name type="synonym">Amygdalus dulcis</name>
    <dbReference type="NCBI Taxonomy" id="3755"/>
    <lineage>
        <taxon>Eukaryota</taxon>
        <taxon>Viridiplantae</taxon>
        <taxon>Streptophyta</taxon>
        <taxon>Embryophyta</taxon>
        <taxon>Tracheophyta</taxon>
        <taxon>Spermatophyta</taxon>
        <taxon>Magnoliopsida</taxon>
        <taxon>eudicotyledons</taxon>
        <taxon>Gunneridae</taxon>
        <taxon>Pentapetalae</taxon>
        <taxon>rosids</taxon>
        <taxon>fabids</taxon>
        <taxon>Rosales</taxon>
        <taxon>Rosaceae</taxon>
        <taxon>Amygdaloideae</taxon>
        <taxon>Amygdaleae</taxon>
        <taxon>Prunus</taxon>
    </lineage>
</organism>
<protein>
    <submittedName>
        <fullName evidence="2">Uncharacterized protein</fullName>
    </submittedName>
</protein>
<accession>A0AAD4VCL5</accession>
<gene>
    <name evidence="2" type="ORF">L3X38_031135</name>
</gene>
<evidence type="ECO:0000256" key="1">
    <source>
        <dbReference type="SAM" id="MobiDB-lite"/>
    </source>
</evidence>
<feature type="region of interest" description="Disordered" evidence="1">
    <location>
        <begin position="117"/>
        <end position="142"/>
    </location>
</feature>
<sequence length="142" mass="15131">MESVSHAGTSNTVSETDNLFFLHAGTSNAASEIDNLFFPHAETSKASCGKSNNWGSGDGGATTESLRFEPFEIVDDSRVFRLGEWVILVRGFTASRTGPVSRAGVVGCGDGAVVSVSVNSNGEGEDDDAGERKRENREKERE</sequence>
<keyword evidence="3" id="KW-1185">Reference proteome</keyword>
<dbReference type="EMBL" id="JAJFAZ020000006">
    <property type="protein sequence ID" value="KAI5322063.1"/>
    <property type="molecule type" value="Genomic_DNA"/>
</dbReference>
<dbReference type="Proteomes" id="UP001054821">
    <property type="component" value="Chromosome 6"/>
</dbReference>
<dbReference type="AlphaFoldDB" id="A0AAD4VCL5"/>
<comment type="caution">
    <text evidence="2">The sequence shown here is derived from an EMBL/GenBank/DDBJ whole genome shotgun (WGS) entry which is preliminary data.</text>
</comment>
<proteinExistence type="predicted"/>
<feature type="compositionally biased region" description="Basic and acidic residues" evidence="1">
    <location>
        <begin position="130"/>
        <end position="142"/>
    </location>
</feature>